<organism evidence="2 3">
    <name type="scientific">Alphaproteobacteria phage PhiJL001</name>
    <dbReference type="NCBI Taxonomy" id="2681607"/>
    <lineage>
        <taxon>Viruses</taxon>
        <taxon>Duplodnaviria</taxon>
        <taxon>Heunggongvirae</taxon>
        <taxon>Uroviricota</taxon>
        <taxon>Caudoviricetes</taxon>
        <taxon>Mesyanzhinovviridae</taxon>
        <taxon>Keylargovirus</taxon>
        <taxon>Keylargovirus JL001</taxon>
    </lineage>
</organism>
<name>Q5DN35_9CAUD</name>
<protein>
    <submittedName>
        <fullName evidence="2">Gp70</fullName>
    </submittedName>
</protein>
<dbReference type="Proteomes" id="UP000000993">
    <property type="component" value="Segment"/>
</dbReference>
<feature type="region of interest" description="Disordered" evidence="1">
    <location>
        <begin position="255"/>
        <end position="280"/>
    </location>
</feature>
<reference evidence="2 3" key="1">
    <citation type="journal article" date="2005" name="Appl. Environ. Microbiol.">
        <title>Genomic analysis of bacteriophage PhiJL001: insights into its interaction with a sponge-associated alpha-proteobacterium.</title>
        <authorList>
            <person name="Lohr J.E."/>
            <person name="Chen F."/>
            <person name="Hill R.T."/>
        </authorList>
    </citation>
    <scope>NUCLEOTIDE SEQUENCE</scope>
</reference>
<accession>Q5DN35</accession>
<dbReference type="RefSeq" id="YP_223994.1">
    <property type="nucleotide sequence ID" value="NC_006938.1"/>
</dbReference>
<proteinExistence type="predicted"/>
<gene>
    <name evidence="2" type="ORF">JL001p70</name>
</gene>
<dbReference type="EMBL" id="AY576273">
    <property type="protein sequence ID" value="AAT69546.1"/>
    <property type="molecule type" value="Genomic_DNA"/>
</dbReference>
<sequence>MGTLDSDARNPNAQLQASLFASRERTRLLRGRVLDIPRTHQIVGASAIATTIPAGSFAARDRVTTFKTRLRFSSALPSGNVFSFGNATGAISMWVSNSAINFRAGGATVNTDASSVSVTINPVAGLDLTVIGMVRLDGLVGLWVVELGLIAWDSTGSFSSFANDVVGDFAQAAAQPLPADVASSGAPANFSVVEPLSVFLGNLPRINVGTARGAPLFNPLQVSGLSLRLDASQADTITLNGANVSQWDDISGNGNNATQITASQQPPYNAQDSRANGQASVGPTVNTGSVGLELPSLTVTHFFMVIGYEDGTDATFDERGTLVSGPGSFGTERIMGDVGTANLDSTGGGFNFTTQVSINDGAFGAAILPLPLSCCIFVGNVTQAFSLGYNNSAVDRSWKGPICEVLAYNNALMTTEEQSTVAKFLCTKWGIPT</sequence>
<evidence type="ECO:0000256" key="1">
    <source>
        <dbReference type="SAM" id="MobiDB-lite"/>
    </source>
</evidence>
<dbReference type="KEGG" id="vg:3342384"/>
<keyword evidence="3" id="KW-1185">Reference proteome</keyword>
<evidence type="ECO:0000313" key="2">
    <source>
        <dbReference type="EMBL" id="AAT69546.1"/>
    </source>
</evidence>
<dbReference type="GeneID" id="3342384"/>
<evidence type="ECO:0000313" key="3">
    <source>
        <dbReference type="Proteomes" id="UP000000993"/>
    </source>
</evidence>